<feature type="transmembrane region" description="Helical" evidence="1">
    <location>
        <begin position="67"/>
        <end position="87"/>
    </location>
</feature>
<comment type="caution">
    <text evidence="2">The sequence shown here is derived from an EMBL/GenBank/DDBJ whole genome shotgun (WGS) entry which is preliminary data.</text>
</comment>
<evidence type="ECO:0000256" key="1">
    <source>
        <dbReference type="SAM" id="Phobius"/>
    </source>
</evidence>
<reference evidence="3" key="1">
    <citation type="journal article" date="2019" name="Int. J. Syst. Evol. Microbiol.">
        <title>The Global Catalogue of Microorganisms (GCM) 10K type strain sequencing project: providing services to taxonomists for standard genome sequencing and annotation.</title>
        <authorList>
            <consortium name="The Broad Institute Genomics Platform"/>
            <consortium name="The Broad Institute Genome Sequencing Center for Infectious Disease"/>
            <person name="Wu L."/>
            <person name="Ma J."/>
        </authorList>
    </citation>
    <scope>NUCLEOTIDE SEQUENCE [LARGE SCALE GENOMIC DNA]</scope>
    <source>
        <strain evidence="3">KACC 12634</strain>
    </source>
</reference>
<sequence length="276" mass="30135">MKPSSALRPDSLLRRAAFGLALAAASFKRQTVYRVNWLSGLLASSLALMVGFAVWSELIGDGELGGYDWSSMQAYLMICFVTSTLAWSGTEELIANRILDGDIAIDLTKPVDFQRTRAAEFFGSVAAAVPAGALGCAAVWLVFRPAPPESATAAALACLSLVMLVPLVFGVNYMGILVCFWTRRYMSFKWAQDTLVTFMSGMMMPLSLMPHWLETLAWCLPFVHYAAAPAAIYLGRVDHAEAIGLLLAEALWTVVLWGTGRLLWRHQIKQVTVHGG</sequence>
<keyword evidence="1" id="KW-0472">Membrane</keyword>
<organism evidence="2 3">
    <name type="scientific">Glycomyces mayteni</name>
    <dbReference type="NCBI Taxonomy" id="543887"/>
    <lineage>
        <taxon>Bacteria</taxon>
        <taxon>Bacillati</taxon>
        <taxon>Actinomycetota</taxon>
        <taxon>Actinomycetes</taxon>
        <taxon>Glycomycetales</taxon>
        <taxon>Glycomycetaceae</taxon>
        <taxon>Glycomyces</taxon>
    </lineage>
</organism>
<dbReference type="Proteomes" id="UP001596470">
    <property type="component" value="Unassembled WGS sequence"/>
</dbReference>
<dbReference type="EMBL" id="JBHSYS010000001">
    <property type="protein sequence ID" value="MFC6956003.1"/>
    <property type="molecule type" value="Genomic_DNA"/>
</dbReference>
<keyword evidence="3" id="KW-1185">Reference proteome</keyword>
<keyword evidence="1" id="KW-0812">Transmembrane</keyword>
<evidence type="ECO:0000313" key="2">
    <source>
        <dbReference type="EMBL" id="MFC6956003.1"/>
    </source>
</evidence>
<name>A0ABW2D4F0_9ACTN</name>
<feature type="transmembrane region" description="Helical" evidence="1">
    <location>
        <begin position="194"/>
        <end position="213"/>
    </location>
</feature>
<evidence type="ECO:0000313" key="3">
    <source>
        <dbReference type="Proteomes" id="UP001596470"/>
    </source>
</evidence>
<accession>A0ABW2D4F0</accession>
<protein>
    <submittedName>
        <fullName evidence="2">ABC transporter permease</fullName>
    </submittedName>
</protein>
<feature type="transmembrane region" description="Helical" evidence="1">
    <location>
        <begin position="35"/>
        <end position="55"/>
    </location>
</feature>
<gene>
    <name evidence="2" type="ORF">ACFQS3_02210</name>
</gene>
<keyword evidence="1" id="KW-1133">Transmembrane helix</keyword>
<dbReference type="PANTHER" id="PTHR36832">
    <property type="entry name" value="SLR1174 PROTEIN-RELATED"/>
    <property type="match status" value="1"/>
</dbReference>
<dbReference type="InterPro" id="IPR010390">
    <property type="entry name" value="ABC-2_transporter-like"/>
</dbReference>
<dbReference type="PANTHER" id="PTHR36832:SF2">
    <property type="entry name" value="INTEGRAL MEMBRANE PROTEIN"/>
    <property type="match status" value="1"/>
</dbReference>
<feature type="transmembrane region" description="Helical" evidence="1">
    <location>
        <begin position="121"/>
        <end position="142"/>
    </location>
</feature>
<feature type="transmembrane region" description="Helical" evidence="1">
    <location>
        <begin position="242"/>
        <end position="264"/>
    </location>
</feature>
<feature type="transmembrane region" description="Helical" evidence="1">
    <location>
        <begin position="154"/>
        <end position="182"/>
    </location>
</feature>
<dbReference type="RefSeq" id="WP_382353205.1">
    <property type="nucleotide sequence ID" value="NZ_JBHMBP010000004.1"/>
</dbReference>
<proteinExistence type="predicted"/>
<dbReference type="Pfam" id="PF06182">
    <property type="entry name" value="ABC2_membrane_6"/>
    <property type="match status" value="1"/>
</dbReference>